<name>A0A820M7I5_9BILA</name>
<feature type="non-terminal residue" evidence="2">
    <location>
        <position position="1"/>
    </location>
</feature>
<sequence length="34" mass="3766">ASHQETRVEVEELSSRSRSKSIPRTVGATRQIVA</sequence>
<reference evidence="2" key="1">
    <citation type="submission" date="2021-02" db="EMBL/GenBank/DDBJ databases">
        <authorList>
            <person name="Nowell W R."/>
        </authorList>
    </citation>
    <scope>NUCLEOTIDE SEQUENCE</scope>
</reference>
<organism evidence="2 3">
    <name type="scientific">Adineta steineri</name>
    <dbReference type="NCBI Taxonomy" id="433720"/>
    <lineage>
        <taxon>Eukaryota</taxon>
        <taxon>Metazoa</taxon>
        <taxon>Spiralia</taxon>
        <taxon>Gnathifera</taxon>
        <taxon>Rotifera</taxon>
        <taxon>Eurotatoria</taxon>
        <taxon>Bdelloidea</taxon>
        <taxon>Adinetida</taxon>
        <taxon>Adinetidae</taxon>
        <taxon>Adineta</taxon>
    </lineage>
</organism>
<comment type="caution">
    <text evidence="2">The sequence shown here is derived from an EMBL/GenBank/DDBJ whole genome shotgun (WGS) entry which is preliminary data.</text>
</comment>
<proteinExistence type="predicted"/>
<dbReference type="AlphaFoldDB" id="A0A820M7I5"/>
<feature type="compositionally biased region" description="Basic and acidic residues" evidence="1">
    <location>
        <begin position="1"/>
        <end position="15"/>
    </location>
</feature>
<dbReference type="Proteomes" id="UP000663881">
    <property type="component" value="Unassembled WGS sequence"/>
</dbReference>
<dbReference type="EMBL" id="CAJOAY010023766">
    <property type="protein sequence ID" value="CAF4368882.1"/>
    <property type="molecule type" value="Genomic_DNA"/>
</dbReference>
<feature type="region of interest" description="Disordered" evidence="1">
    <location>
        <begin position="1"/>
        <end position="34"/>
    </location>
</feature>
<gene>
    <name evidence="2" type="ORF">OKA104_LOCUS49729</name>
</gene>
<evidence type="ECO:0000256" key="1">
    <source>
        <dbReference type="SAM" id="MobiDB-lite"/>
    </source>
</evidence>
<evidence type="ECO:0000313" key="3">
    <source>
        <dbReference type="Proteomes" id="UP000663881"/>
    </source>
</evidence>
<evidence type="ECO:0000313" key="2">
    <source>
        <dbReference type="EMBL" id="CAF4368882.1"/>
    </source>
</evidence>
<accession>A0A820M7I5</accession>
<protein>
    <submittedName>
        <fullName evidence="2">Uncharacterized protein</fullName>
    </submittedName>
</protein>